<dbReference type="InterPro" id="IPR041577">
    <property type="entry name" value="RT_RNaseH_2"/>
</dbReference>
<dbReference type="Pfam" id="PF17921">
    <property type="entry name" value="Integrase_H2C2"/>
    <property type="match status" value="1"/>
</dbReference>
<proteinExistence type="predicted"/>
<dbReference type="Pfam" id="PF24626">
    <property type="entry name" value="SH3_Tf2-1"/>
    <property type="match status" value="1"/>
</dbReference>
<dbReference type="PANTHER" id="PTHR46148:SF44">
    <property type="entry name" value="GAG-POL POLYPROTEIN"/>
    <property type="match status" value="1"/>
</dbReference>
<evidence type="ECO:0000259" key="1">
    <source>
        <dbReference type="Pfam" id="PF17919"/>
    </source>
</evidence>
<accession>A0A1U8IAY9</accession>
<dbReference type="SUPFAM" id="SSF56672">
    <property type="entry name" value="DNA/RNA polymerases"/>
    <property type="match status" value="1"/>
</dbReference>
<keyword evidence="4" id="KW-1185">Reference proteome</keyword>
<dbReference type="InterPro" id="IPR056924">
    <property type="entry name" value="SH3_Tf2-1"/>
</dbReference>
<dbReference type="InterPro" id="IPR041588">
    <property type="entry name" value="Integrase_H2C2"/>
</dbReference>
<feature type="domain" description="Integrase zinc-binding" evidence="2">
    <location>
        <begin position="195"/>
        <end position="249"/>
    </location>
</feature>
<name>A0A1U8IAY9_GOSHI</name>
<sequence length="427" mass="49268">MGQGQRASGRGARLTEVRQPVLVYATRHREDGDAPDIITMAEKLVRRECEAYLAYISVADSKNSLIKNIQTVRDFPDVFPEELPGLPLNLFAEGIQVDPRKIEAMLNWKQLKSVSKICSFLELESFAKLEKILTQAPVLIQPEPGRDFVVYSDVSHMGLGCFLIQDGKIRPTLLGQIKDKQLGDESLQLICVPNDEDLRLSILKEVHSSPYAMHSGGNKMYKDLQELYWWPRLKREVTDYIALCLTCQQLGERRVLGLNLVSETKDKVRLIRERLKAASGRQKSYADLKKKDIEYSVGDMVFLRVLPWKKVLRFGRKGKLSPRFIGPYRILKRVGPVAYQLELPSELDRIHDVYVSMLRRYHSNPRLIVLVEEIEMRLDLTFEEEPIQILDRDVKVLHRKSIPLVNVLCWNHSTEEVTWESEDSMRQ</sequence>
<dbReference type="KEGG" id="ghi:107894642"/>
<evidence type="ECO:0000259" key="2">
    <source>
        <dbReference type="Pfam" id="PF17921"/>
    </source>
</evidence>
<organism evidence="4 5">
    <name type="scientific">Gossypium hirsutum</name>
    <name type="common">Upland cotton</name>
    <name type="synonym">Gossypium mexicanum</name>
    <dbReference type="NCBI Taxonomy" id="3635"/>
    <lineage>
        <taxon>Eukaryota</taxon>
        <taxon>Viridiplantae</taxon>
        <taxon>Streptophyta</taxon>
        <taxon>Embryophyta</taxon>
        <taxon>Tracheophyta</taxon>
        <taxon>Spermatophyta</taxon>
        <taxon>Magnoliopsida</taxon>
        <taxon>eudicotyledons</taxon>
        <taxon>Gunneridae</taxon>
        <taxon>Pentapetalae</taxon>
        <taxon>rosids</taxon>
        <taxon>malvids</taxon>
        <taxon>Malvales</taxon>
        <taxon>Malvaceae</taxon>
        <taxon>Malvoideae</taxon>
        <taxon>Gossypium</taxon>
    </lineage>
</organism>
<reference evidence="5" key="2">
    <citation type="submission" date="2025-08" db="UniProtKB">
        <authorList>
            <consortium name="RefSeq"/>
        </authorList>
    </citation>
    <scope>IDENTIFICATION</scope>
</reference>
<dbReference type="OrthoDB" id="1736806at2759"/>
<dbReference type="PaxDb" id="3635-A0A1U8IAY9"/>
<dbReference type="Gene3D" id="1.10.340.70">
    <property type="match status" value="1"/>
</dbReference>
<feature type="domain" description="Tf2-1-like SH3-like" evidence="3">
    <location>
        <begin position="298"/>
        <end position="362"/>
    </location>
</feature>
<gene>
    <name evidence="5" type="primary">LOC107894642</name>
</gene>
<feature type="domain" description="Reverse transcriptase/retrotransposon-derived protein RNase H-like" evidence="1">
    <location>
        <begin position="124"/>
        <end position="168"/>
    </location>
</feature>
<evidence type="ECO:0000259" key="3">
    <source>
        <dbReference type="Pfam" id="PF24626"/>
    </source>
</evidence>
<evidence type="ECO:0008006" key="6">
    <source>
        <dbReference type="Google" id="ProtNLM"/>
    </source>
</evidence>
<evidence type="ECO:0000313" key="4">
    <source>
        <dbReference type="Proteomes" id="UP000818029"/>
    </source>
</evidence>
<dbReference type="Proteomes" id="UP000818029">
    <property type="component" value="Chromosome A13"/>
</dbReference>
<dbReference type="GeneID" id="107894642"/>
<reference evidence="4" key="1">
    <citation type="journal article" date="2020" name="Nat. Genet.">
        <title>Genomic diversifications of five Gossypium allopolyploid species and their impact on cotton improvement.</title>
        <authorList>
            <person name="Chen Z.J."/>
            <person name="Sreedasyam A."/>
            <person name="Ando A."/>
            <person name="Song Q."/>
            <person name="De Santiago L.M."/>
            <person name="Hulse-Kemp A.M."/>
            <person name="Ding M."/>
            <person name="Ye W."/>
            <person name="Kirkbride R.C."/>
            <person name="Jenkins J."/>
            <person name="Plott C."/>
            <person name="Lovell J."/>
            <person name="Lin Y.M."/>
            <person name="Vaughn R."/>
            <person name="Liu B."/>
            <person name="Simpson S."/>
            <person name="Scheffler B.E."/>
            <person name="Wen L."/>
            <person name="Saski C.A."/>
            <person name="Grover C.E."/>
            <person name="Hu G."/>
            <person name="Conover J.L."/>
            <person name="Carlson J.W."/>
            <person name="Shu S."/>
            <person name="Boston L.B."/>
            <person name="Williams M."/>
            <person name="Peterson D.G."/>
            <person name="McGee K."/>
            <person name="Jones D.C."/>
            <person name="Wendel J.F."/>
            <person name="Stelly D.M."/>
            <person name="Grimwood J."/>
            <person name="Schmutz J."/>
        </authorList>
    </citation>
    <scope>NUCLEOTIDE SEQUENCE [LARGE SCALE GENOMIC DNA]</scope>
    <source>
        <strain evidence="4">cv. TM-1</strain>
    </source>
</reference>
<dbReference type="PANTHER" id="PTHR46148">
    <property type="entry name" value="CHROMO DOMAIN-CONTAINING PROTEIN"/>
    <property type="match status" value="1"/>
</dbReference>
<dbReference type="AlphaFoldDB" id="A0A1U8IAY9"/>
<protein>
    <recommendedName>
        <fullName evidence="6">DNA/RNA polymerases superfamily protein</fullName>
    </recommendedName>
</protein>
<dbReference type="RefSeq" id="XP_016675386.1">
    <property type="nucleotide sequence ID" value="XM_016819897.1"/>
</dbReference>
<dbReference type="InterPro" id="IPR043502">
    <property type="entry name" value="DNA/RNA_pol_sf"/>
</dbReference>
<evidence type="ECO:0000313" key="5">
    <source>
        <dbReference type="RefSeq" id="XP_016675386.1"/>
    </source>
</evidence>
<dbReference type="Pfam" id="PF17919">
    <property type="entry name" value="RT_RNaseH_2"/>
    <property type="match status" value="1"/>
</dbReference>